<dbReference type="RefSeq" id="WP_062322543.1">
    <property type="nucleotide sequence ID" value="NZ_BJWJ01000021.1"/>
</dbReference>
<organism evidence="3 4">
    <name type="scientific">Halolactibacillus miurensis</name>
    <dbReference type="NCBI Taxonomy" id="306541"/>
    <lineage>
        <taxon>Bacteria</taxon>
        <taxon>Bacillati</taxon>
        <taxon>Bacillota</taxon>
        <taxon>Bacilli</taxon>
        <taxon>Bacillales</taxon>
        <taxon>Bacillaceae</taxon>
        <taxon>Halolactibacillus</taxon>
    </lineage>
</organism>
<dbReference type="STRING" id="306541.SAMN05421668_1129"/>
<keyword evidence="1" id="KW-1133">Transmembrane helix</keyword>
<protein>
    <recommendedName>
        <fullName evidence="6">Peptidase MA-like domain-containing protein</fullName>
    </recommendedName>
</protein>
<gene>
    <name evidence="2" type="primary">yhcO</name>
    <name evidence="2" type="ORF">HMI01_19560</name>
    <name evidence="3" type="ORF">SAMN05421668_1129</name>
</gene>
<dbReference type="InterPro" id="IPR027268">
    <property type="entry name" value="Peptidase_M4/M1_CTD_sf"/>
</dbReference>
<sequence>MIKIFVGMIFFITGLLLFVAFEISAILQSFDLRGVFVTNALILSIVLLLVQLFISNKKIVNVFASSFIFIFIFNLVNVYNHQIVMMPLEGIVDTYRKNNVIEAAEQYSFANNTLYYQNQTDEFINQIEEEILWVTNICSDVFGVNTIPGVEIILFDDIELFQLFSFDDSLNGLYRSDQKTIYVLTAGENDRTIKTTLSHEYVHHYFYSLLGSQNIDVTQFPLWFHEGMATYISNINNSDVEYESYGDLSLKDLYYPKDWRQEMQGDNNPYRIAYVAVETLVELEGIEIFPRIVEEVKSGTDIYTAIEKLTDMPFGEFETILQDKSGYER</sequence>
<proteinExistence type="predicted"/>
<keyword evidence="5" id="KW-1185">Reference proteome</keyword>
<keyword evidence="1" id="KW-0812">Transmembrane</keyword>
<reference evidence="3 4" key="1">
    <citation type="submission" date="2016-10" db="EMBL/GenBank/DDBJ databases">
        <authorList>
            <person name="de Groot N.N."/>
        </authorList>
    </citation>
    <scope>NUCLEOTIDE SEQUENCE [LARGE SCALE GENOMIC DNA]</scope>
    <source>
        <strain evidence="3 4">DSM 17074</strain>
    </source>
</reference>
<evidence type="ECO:0000313" key="5">
    <source>
        <dbReference type="Proteomes" id="UP000321773"/>
    </source>
</evidence>
<evidence type="ECO:0000313" key="3">
    <source>
        <dbReference type="EMBL" id="SFS83419.1"/>
    </source>
</evidence>
<dbReference type="EMBL" id="BJWJ01000021">
    <property type="protein sequence ID" value="GEM04968.1"/>
    <property type="molecule type" value="Genomic_DNA"/>
</dbReference>
<feature type="transmembrane region" description="Helical" evidence="1">
    <location>
        <begin position="6"/>
        <end position="27"/>
    </location>
</feature>
<dbReference type="SUPFAM" id="SSF55486">
    <property type="entry name" value="Metalloproteases ('zincins'), catalytic domain"/>
    <property type="match status" value="1"/>
</dbReference>
<reference evidence="2 5" key="2">
    <citation type="submission" date="2019-07" db="EMBL/GenBank/DDBJ databases">
        <title>Whole genome shotgun sequence of Halolactibacillus miurensis NBRC 100873.</title>
        <authorList>
            <person name="Hosoyama A."/>
            <person name="Uohara A."/>
            <person name="Ohji S."/>
            <person name="Ichikawa N."/>
        </authorList>
    </citation>
    <scope>NUCLEOTIDE SEQUENCE [LARGE SCALE GENOMIC DNA]</scope>
    <source>
        <strain evidence="2 5">NBRC 100873</strain>
    </source>
</reference>
<dbReference type="Proteomes" id="UP000321773">
    <property type="component" value="Unassembled WGS sequence"/>
</dbReference>
<accession>A0A1I6T2D3</accession>
<evidence type="ECO:0000313" key="2">
    <source>
        <dbReference type="EMBL" id="GEM04968.1"/>
    </source>
</evidence>
<dbReference type="OrthoDB" id="43895at2"/>
<dbReference type="EMBL" id="FPAI01000012">
    <property type="protein sequence ID" value="SFS83419.1"/>
    <property type="molecule type" value="Genomic_DNA"/>
</dbReference>
<evidence type="ECO:0000313" key="4">
    <source>
        <dbReference type="Proteomes" id="UP000199139"/>
    </source>
</evidence>
<dbReference type="Proteomes" id="UP000199139">
    <property type="component" value="Unassembled WGS sequence"/>
</dbReference>
<feature type="transmembrane region" description="Helical" evidence="1">
    <location>
        <begin position="34"/>
        <end position="54"/>
    </location>
</feature>
<dbReference type="Gene3D" id="1.10.390.10">
    <property type="entry name" value="Neutral Protease Domain 2"/>
    <property type="match status" value="1"/>
</dbReference>
<evidence type="ECO:0000256" key="1">
    <source>
        <dbReference type="SAM" id="Phobius"/>
    </source>
</evidence>
<dbReference type="AlphaFoldDB" id="A0A1I6T2D3"/>
<name>A0A1I6T2D3_9BACI</name>
<evidence type="ECO:0008006" key="6">
    <source>
        <dbReference type="Google" id="ProtNLM"/>
    </source>
</evidence>
<feature type="transmembrane region" description="Helical" evidence="1">
    <location>
        <begin position="60"/>
        <end position="79"/>
    </location>
</feature>
<keyword evidence="1" id="KW-0472">Membrane</keyword>